<dbReference type="Gene3D" id="1.25.40.280">
    <property type="entry name" value="alix/aip1 like domains"/>
    <property type="match status" value="1"/>
</dbReference>
<evidence type="ECO:0000259" key="30">
    <source>
        <dbReference type="PROSITE" id="PS51180"/>
    </source>
</evidence>
<feature type="region of interest" description="Disordered" evidence="27">
    <location>
        <begin position="842"/>
        <end position="868"/>
    </location>
</feature>
<keyword evidence="19" id="KW-0969">Cilium</keyword>
<dbReference type="GO" id="GO:0045022">
    <property type="term" value="P:early endosome to late endosome transport"/>
    <property type="evidence" value="ECO:0007669"/>
    <property type="project" value="TreeGrafter"/>
</dbReference>
<keyword evidence="32" id="KW-1185">Reference proteome</keyword>
<dbReference type="InterPro" id="IPR003595">
    <property type="entry name" value="Tyr_Pase_cat"/>
</dbReference>
<protein>
    <recommendedName>
        <fullName evidence="25">Tyrosine-protein phosphatase non-receptor type 23</fullName>
        <ecNumber evidence="6">3.1.3.48</ecNumber>
    </recommendedName>
</protein>
<dbReference type="InterPro" id="IPR029021">
    <property type="entry name" value="Prot-tyrosine_phosphatase-like"/>
</dbReference>
<dbReference type="Proteomes" id="UP000326458">
    <property type="component" value="Unassembled WGS sequence"/>
</dbReference>
<keyword evidence="21" id="KW-0539">Nucleus</keyword>
<keyword evidence="22" id="KW-0966">Cell projection</keyword>
<dbReference type="Gene3D" id="3.90.190.10">
    <property type="entry name" value="Protein tyrosine phosphatase superfamily"/>
    <property type="match status" value="1"/>
</dbReference>
<evidence type="ECO:0000256" key="22">
    <source>
        <dbReference type="ARBA" id="ARBA00023273"/>
    </source>
</evidence>
<evidence type="ECO:0000256" key="11">
    <source>
        <dbReference type="ARBA" id="ARBA00022737"/>
    </source>
</evidence>
<evidence type="ECO:0000256" key="26">
    <source>
        <dbReference type="SAM" id="Coils"/>
    </source>
</evidence>
<evidence type="ECO:0000256" key="13">
    <source>
        <dbReference type="ARBA" id="ARBA00022794"/>
    </source>
</evidence>
<dbReference type="InterPro" id="IPR016130">
    <property type="entry name" value="Tyr_Pase_AS"/>
</dbReference>
<feature type="compositionally biased region" description="Pro residues" evidence="27">
    <location>
        <begin position="850"/>
        <end position="868"/>
    </location>
</feature>
<keyword evidence="9" id="KW-0963">Cytoplasm</keyword>
<feature type="compositionally biased region" description="Pro residues" evidence="27">
    <location>
        <begin position="717"/>
        <end position="735"/>
    </location>
</feature>
<comment type="function">
    <text evidence="24">Plays a role in sorting of endocytic ubiquitinated cargos into multivesicular bodies (MVBs) via its interaction with the ESCRT-I complex (endosomal sorting complex required for transport I), and possibly also other ESCRT complexes. May act as a negative regulator of Ras-mediated mitogenic activity. Plays a role in ciliogenesis.</text>
</comment>
<keyword evidence="18 26" id="KW-0175">Coiled coil</keyword>
<comment type="similarity">
    <text evidence="5">Belongs to the protein-tyrosine phosphatase family. Non-receptor class subfamily.</text>
</comment>
<dbReference type="SMART" id="SM00404">
    <property type="entry name" value="PTPc_motif"/>
    <property type="match status" value="1"/>
</dbReference>
<evidence type="ECO:0000256" key="24">
    <source>
        <dbReference type="ARBA" id="ARBA00055066"/>
    </source>
</evidence>
<dbReference type="PRINTS" id="PR00700">
    <property type="entry name" value="PRTYPHPHTASE"/>
</dbReference>
<evidence type="ECO:0000256" key="19">
    <source>
        <dbReference type="ARBA" id="ARBA00023069"/>
    </source>
</evidence>
<keyword evidence="11" id="KW-0677">Repeat</keyword>
<feature type="compositionally biased region" description="Low complexity" evidence="27">
    <location>
        <begin position="1506"/>
        <end position="1518"/>
    </location>
</feature>
<keyword evidence="17" id="KW-0653">Protein transport</keyword>
<evidence type="ECO:0000256" key="1">
    <source>
        <dbReference type="ARBA" id="ARBA00004120"/>
    </source>
</evidence>
<keyword evidence="20" id="KW-0206">Cytoskeleton</keyword>
<sequence length="1575" mass="172572">IQKYGSNIKYIKNFNACFKLLPGKNAVRVPRDFEGCSVLRKYLGQLHYLQSRVPMGSGQEAAVSVTWTEIFSGKSVAHEDIKYEQACILYNLGALHSMLGAMDKRVSEEGMKVSCTHFQCAAGAFSYLREHFPQAYSVDMSRQILTLNVNLMLGQAQECLLEKSMLDNRKSFLVARISAQVVDYYKEACRALENPDTASLLGRIQKDWKKLVQMKIYYFAAVAHLHMGKQAEEQQKFGEQVAYFQSALDKLNEAIKLAKGQPDTVQDALRFAMDVIGGKYNSAKKDNDFIYHEAVPALDTLQPVKGAPLVKPLPVNPTDPAVTGPDIFAKLVPMAAHEASSLYSEEKAKLLREMMAKIEDKNEVLDQFMDSLQLDPETVDNLDAYNHIPPQLMEKCAALSVRPDTVRNLVQSMQVLSGVFTDVEASLKDIRDLLEEDEVLEQKLQEAAGPAGASTAVSKAELAEVRREWAKYMEVHEKASFTNSELHRAMNLHVGNLRLLSGPLDQVRAALPSPALSPEDKAVLQNLKRILAKVQEMRDQRVSLEQQLRELIQRDDITAALVTADHSEMKKLFEEQLKKYDQLRVYLEQNLAAQDNVLRALTEANVQYAAVRRVLSDLDQKWNSTLQSLVASYEAYEDLMKKSQEGKDFYADLESKVAALLERTQSTCQAREATRQQLLDRRSRLHGPQRQSRCCPAGRRVRRWRPETCLRSSAVCPPSPSWGLPPPSTSLPAPSPARQAQDPTTSPAPYRLVPMQAPPRCCSPEPPSPRDTQGWRWPPDLLSTQPPPTPRSWASCPAPMGGVGPPPPLAGLPSAPPPHFSGHELAMGIRPATTTVDSVQAPISSHTAPRPNPTPAPPQACFPGPPPQPLPLPYTYPMGPKQPLTAPPAQHHFPPGVPVGFPAPRMAPQPPPQPLPLQHPHVFPPQAPGLVPTQAPYTFAPQPGVLGQPSPALHTQLYPGPSQDPPPPHSGALPFPSAGPPQPPHPTLAYGPAPAPRPLGPQAAPLSIRGPPPAIQSAPTPHLVPSPAPSPGPGPVPPRPPAAEPPPCLRRGTTAADLLSSSPESQHGGPQPPGGGQPLLQPTKVDAAEGRRPQALRLIERDPYERPERLQQLQQELEAFRGQLGAAGALDTVWRELQDAQELDARGRSIAIARCYSLKNRHQDVMPYDSNRVVLRSGKDDYINASRVEGLSPYCPPLVATQAPLPGTAADFWLMVHEQKVSVIVMLVSEAEMEKQKVARYFPTERGQPMVHGALSLALSSVRATETHVERVLSLQFRDQSLKRSLVHLHFPAWPELGLPDSPSHLLRFIQEVHAHYLHQRPLHTPVVVHCSSGVGRTGAFALLYAAVQEVEAGRGIPQLPQLVRHMRQQRKHMLQEKLHLKFCHEAVVRHVEQVLQRHGVPPPSKPTAGTAVAQKNHLPQDSQDLVLGGDVPISSIQATIAKLSIRPPGGMDSPMATLPGPVEPPRPPPPRPPQPPPLPSSSPPPLSSPLPEAPQPEDEQPVPEAPSLGPPSSSLELLASLTPEAFSLDGSLRGKQRMSKQDFLQAHNGQGLRAARPTDDPLSLLDPLWTLNKT</sequence>
<keyword evidence="16" id="KW-0904">Protein phosphatase</keyword>
<keyword evidence="13" id="KW-0970">Cilium biogenesis/degradation</keyword>
<organism evidence="31 32">
    <name type="scientific">Muntiacus muntjak</name>
    <name type="common">Barking deer</name>
    <name type="synonym">Indian muntjac</name>
    <dbReference type="NCBI Taxonomy" id="9888"/>
    <lineage>
        <taxon>Eukaryota</taxon>
        <taxon>Metazoa</taxon>
        <taxon>Chordata</taxon>
        <taxon>Craniata</taxon>
        <taxon>Vertebrata</taxon>
        <taxon>Euteleostomi</taxon>
        <taxon>Mammalia</taxon>
        <taxon>Eutheria</taxon>
        <taxon>Laurasiatheria</taxon>
        <taxon>Artiodactyla</taxon>
        <taxon>Ruminantia</taxon>
        <taxon>Pecora</taxon>
        <taxon>Cervidae</taxon>
        <taxon>Muntiacinae</taxon>
        <taxon>Muntiacus</taxon>
    </lineage>
</organism>
<keyword evidence="7" id="KW-0813">Transport</keyword>
<proteinExistence type="inferred from homology"/>
<feature type="compositionally biased region" description="Pro residues" evidence="27">
    <location>
        <begin position="905"/>
        <end position="927"/>
    </location>
</feature>
<feature type="compositionally biased region" description="Pro residues" evidence="27">
    <location>
        <begin position="1022"/>
        <end position="1048"/>
    </location>
</feature>
<evidence type="ECO:0000313" key="31">
    <source>
        <dbReference type="EMBL" id="KAB0364045.1"/>
    </source>
</evidence>
<comment type="caution">
    <text evidence="31">The sequence shown here is derived from an EMBL/GenBank/DDBJ whole genome shotgun (WGS) entry which is preliminary data.</text>
</comment>
<dbReference type="GO" id="GO:0043328">
    <property type="term" value="P:protein transport to vacuole involved in ubiquitin-dependent protein catabolic process via the multivesicular body sorting pathway"/>
    <property type="evidence" value="ECO:0007669"/>
    <property type="project" value="TreeGrafter"/>
</dbReference>
<dbReference type="GO" id="GO:0004725">
    <property type="term" value="F:protein tyrosine phosphatase activity"/>
    <property type="evidence" value="ECO:0007669"/>
    <property type="project" value="UniProtKB-EC"/>
</dbReference>
<feature type="domain" description="Tyrosine-protein phosphatase" evidence="28">
    <location>
        <begin position="1159"/>
        <end position="1391"/>
    </location>
</feature>
<dbReference type="PANTHER" id="PTHR23030">
    <property type="entry name" value="PCD6 INTERACTING PROTEIN-RELATED"/>
    <property type="match status" value="1"/>
</dbReference>
<evidence type="ECO:0000256" key="25">
    <source>
        <dbReference type="ARBA" id="ARBA00072472"/>
    </source>
</evidence>
<dbReference type="Pfam" id="PF03097">
    <property type="entry name" value="BRO1"/>
    <property type="match status" value="1"/>
</dbReference>
<dbReference type="GO" id="GO:0032456">
    <property type="term" value="P:endocytic recycling"/>
    <property type="evidence" value="ECO:0007669"/>
    <property type="project" value="TreeGrafter"/>
</dbReference>
<evidence type="ECO:0000256" key="18">
    <source>
        <dbReference type="ARBA" id="ARBA00023054"/>
    </source>
</evidence>
<dbReference type="CDD" id="cd09239">
    <property type="entry name" value="BRO1_HD-PTP_like"/>
    <property type="match status" value="1"/>
</dbReference>
<feature type="compositionally biased region" description="Low complexity" evidence="27">
    <location>
        <begin position="893"/>
        <end position="904"/>
    </location>
</feature>
<dbReference type="FunFam" id="3.90.190.10:FF:000061">
    <property type="entry name" value="tyrosine-protein phosphatase non-receptor type 23 isoform X1"/>
    <property type="match status" value="1"/>
</dbReference>
<evidence type="ECO:0000256" key="3">
    <source>
        <dbReference type="ARBA" id="ARBA00004177"/>
    </source>
</evidence>
<dbReference type="InterPro" id="IPR000242">
    <property type="entry name" value="PTP_cat"/>
</dbReference>
<feature type="domain" description="Tyrosine specific protein phosphatases" evidence="29">
    <location>
        <begin position="1304"/>
        <end position="1382"/>
    </location>
</feature>
<dbReference type="EMBL" id="VCEA01000001">
    <property type="protein sequence ID" value="KAB0364045.1"/>
    <property type="molecule type" value="Genomic_DNA"/>
</dbReference>
<dbReference type="GO" id="GO:0005634">
    <property type="term" value="C:nucleus"/>
    <property type="evidence" value="ECO:0007669"/>
    <property type="project" value="UniProtKB-SubCell"/>
</dbReference>
<dbReference type="Gene3D" id="1.20.120.560">
    <property type="entry name" value="alix/aip1 in complex with the ypdl late domain"/>
    <property type="match status" value="1"/>
</dbReference>
<dbReference type="FunFam" id="1.25.40.280:FF:000018">
    <property type="entry name" value="Tyrosine-protein phosphatase non-receptor type 23"/>
    <property type="match status" value="1"/>
</dbReference>
<reference evidence="31 32" key="1">
    <citation type="submission" date="2019-06" db="EMBL/GenBank/DDBJ databases">
        <title>Discovery of a novel chromosome fission-fusion reversal in muntjac.</title>
        <authorList>
            <person name="Mudd A.B."/>
            <person name="Bredeson J.V."/>
            <person name="Baum R."/>
            <person name="Hockemeyer D."/>
            <person name="Rokhsar D.S."/>
        </authorList>
    </citation>
    <scope>NUCLEOTIDE SEQUENCE [LARGE SCALE GENOMIC DNA]</scope>
    <source>
        <strain evidence="31">UTSW_UCB_Mm</strain>
        <tissue evidence="31">Fibroblast cell line</tissue>
    </source>
</reference>
<evidence type="ECO:0000256" key="17">
    <source>
        <dbReference type="ARBA" id="ARBA00022927"/>
    </source>
</evidence>
<dbReference type="CDD" id="cd09234">
    <property type="entry name" value="V_HD-PTP_like"/>
    <property type="match status" value="1"/>
</dbReference>
<evidence type="ECO:0000256" key="2">
    <source>
        <dbReference type="ARBA" id="ARBA00004123"/>
    </source>
</evidence>
<evidence type="ECO:0000256" key="14">
    <source>
        <dbReference type="ARBA" id="ARBA00022801"/>
    </source>
</evidence>
<keyword evidence="10" id="KW-0597">Phosphoprotein</keyword>
<comment type="subcellular location">
    <subcellularLocation>
        <location evidence="1">Cytoplasm</location>
        <location evidence="1">Cytoskeleton</location>
        <location evidence="1">Cilium basal body</location>
    </subcellularLocation>
    <subcellularLocation>
        <location evidence="4">Cytoplasmic vesicle</location>
    </subcellularLocation>
    <subcellularLocation>
        <location evidence="3">Endosome</location>
    </subcellularLocation>
    <subcellularLocation>
        <location evidence="2">Nucleus</location>
    </subcellularLocation>
</comment>
<evidence type="ECO:0000259" key="28">
    <source>
        <dbReference type="PROSITE" id="PS50055"/>
    </source>
</evidence>
<evidence type="ECO:0000256" key="8">
    <source>
        <dbReference type="ARBA" id="ARBA00022481"/>
    </source>
</evidence>
<evidence type="ECO:0000256" key="23">
    <source>
        <dbReference type="ARBA" id="ARBA00023329"/>
    </source>
</evidence>
<evidence type="ECO:0000256" key="7">
    <source>
        <dbReference type="ARBA" id="ARBA00022448"/>
    </source>
</evidence>
<feature type="non-terminal residue" evidence="31">
    <location>
        <position position="1"/>
    </location>
</feature>
<dbReference type="Pfam" id="PF13949">
    <property type="entry name" value="ALIX_LYPXL_bnd"/>
    <property type="match status" value="1"/>
</dbReference>
<name>A0A5N3WTF9_MUNMU</name>
<dbReference type="PROSITE" id="PS51180">
    <property type="entry name" value="BRO1"/>
    <property type="match status" value="1"/>
</dbReference>
<dbReference type="EC" id="3.1.3.48" evidence="6"/>
<evidence type="ECO:0000256" key="6">
    <source>
        <dbReference type="ARBA" id="ARBA00013064"/>
    </source>
</evidence>
<evidence type="ECO:0000256" key="20">
    <source>
        <dbReference type="ARBA" id="ARBA00023212"/>
    </source>
</evidence>
<dbReference type="GO" id="GO:0030030">
    <property type="term" value="P:cell projection organization"/>
    <property type="evidence" value="ECO:0007669"/>
    <property type="project" value="UniProtKB-KW"/>
</dbReference>
<dbReference type="PROSITE" id="PS50056">
    <property type="entry name" value="TYR_PHOSPHATASE_2"/>
    <property type="match status" value="1"/>
</dbReference>
<evidence type="ECO:0000256" key="16">
    <source>
        <dbReference type="ARBA" id="ARBA00022912"/>
    </source>
</evidence>
<dbReference type="GO" id="GO:0005768">
    <property type="term" value="C:endosome"/>
    <property type="evidence" value="ECO:0007669"/>
    <property type="project" value="UniProtKB-SubCell"/>
</dbReference>
<feature type="coiled-coil region" evidence="26">
    <location>
        <begin position="527"/>
        <end position="554"/>
    </location>
</feature>
<dbReference type="PROSITE" id="PS00383">
    <property type="entry name" value="TYR_PHOSPHATASE_1"/>
    <property type="match status" value="1"/>
</dbReference>
<dbReference type="InterPro" id="IPR004328">
    <property type="entry name" value="BRO1_dom"/>
</dbReference>
<dbReference type="SMART" id="SM01041">
    <property type="entry name" value="BRO1"/>
    <property type="match status" value="1"/>
</dbReference>
<dbReference type="InterPro" id="IPR038499">
    <property type="entry name" value="BRO1_sf"/>
</dbReference>
<dbReference type="InterPro" id="IPR025304">
    <property type="entry name" value="ALIX_V_dom"/>
</dbReference>
<feature type="domain" description="BRO1" evidence="30">
    <location>
        <begin position="1"/>
        <end position="365"/>
    </location>
</feature>
<feature type="compositionally biased region" description="Pro residues" evidence="27">
    <location>
        <begin position="977"/>
        <end position="986"/>
    </location>
</feature>
<keyword evidence="8" id="KW-0488">Methylation</keyword>
<dbReference type="PROSITE" id="PS50055">
    <property type="entry name" value="TYR_PHOSPHATASE_PTP"/>
    <property type="match status" value="1"/>
</dbReference>
<dbReference type="Gene3D" id="1.20.140.50">
    <property type="entry name" value="alix/aip1 like domains"/>
    <property type="match status" value="1"/>
</dbReference>
<evidence type="ECO:0000256" key="5">
    <source>
        <dbReference type="ARBA" id="ARBA00009649"/>
    </source>
</evidence>
<keyword evidence="23" id="KW-0968">Cytoplasmic vesicle</keyword>
<dbReference type="SMART" id="SM00194">
    <property type="entry name" value="PTPc"/>
    <property type="match status" value="1"/>
</dbReference>
<keyword evidence="12" id="KW-0967">Endosome</keyword>
<gene>
    <name evidence="31" type="ORF">FD754_008201</name>
</gene>
<evidence type="ECO:0000256" key="21">
    <source>
        <dbReference type="ARBA" id="ARBA00023242"/>
    </source>
</evidence>
<evidence type="ECO:0000256" key="12">
    <source>
        <dbReference type="ARBA" id="ARBA00022753"/>
    </source>
</evidence>
<evidence type="ECO:0000256" key="15">
    <source>
        <dbReference type="ARBA" id="ARBA00022803"/>
    </source>
</evidence>
<accession>A0A5N3WTF9</accession>
<dbReference type="CDD" id="cd14539">
    <property type="entry name" value="PTP-N23"/>
    <property type="match status" value="1"/>
</dbReference>
<evidence type="ECO:0000256" key="27">
    <source>
        <dbReference type="SAM" id="MobiDB-lite"/>
    </source>
</evidence>
<keyword evidence="15" id="KW-0802">TPR repeat</keyword>
<dbReference type="SUPFAM" id="SSF52799">
    <property type="entry name" value="(Phosphotyrosine protein) phosphatases II"/>
    <property type="match status" value="1"/>
</dbReference>
<keyword evidence="14" id="KW-0378">Hydrolase</keyword>
<feature type="compositionally biased region" description="Pro residues" evidence="27">
    <location>
        <begin position="1462"/>
        <end position="1495"/>
    </location>
</feature>
<evidence type="ECO:0000256" key="4">
    <source>
        <dbReference type="ARBA" id="ARBA00004541"/>
    </source>
</evidence>
<dbReference type="InterPro" id="IPR000387">
    <property type="entry name" value="Tyr_Pase_dom"/>
</dbReference>
<evidence type="ECO:0000256" key="10">
    <source>
        <dbReference type="ARBA" id="ARBA00022553"/>
    </source>
</evidence>
<feature type="region of interest" description="Disordered" evidence="27">
    <location>
        <begin position="1445"/>
        <end position="1518"/>
    </location>
</feature>
<feature type="region of interest" description="Disordered" evidence="27">
    <location>
        <begin position="893"/>
        <end position="1082"/>
    </location>
</feature>
<dbReference type="PANTHER" id="PTHR23030:SF30">
    <property type="entry name" value="TYROSINE-PROTEIN PHOSPHATASE NON-RECEPTOR TYPE 23"/>
    <property type="match status" value="1"/>
</dbReference>
<evidence type="ECO:0000256" key="9">
    <source>
        <dbReference type="ARBA" id="ARBA00022490"/>
    </source>
</evidence>
<evidence type="ECO:0000313" key="32">
    <source>
        <dbReference type="Proteomes" id="UP000326458"/>
    </source>
</evidence>
<dbReference type="Pfam" id="PF00102">
    <property type="entry name" value="Y_phosphatase"/>
    <property type="match status" value="1"/>
</dbReference>
<feature type="region of interest" description="Disordered" evidence="27">
    <location>
        <begin position="711"/>
        <end position="793"/>
    </location>
</feature>
<evidence type="ECO:0000259" key="29">
    <source>
        <dbReference type="PROSITE" id="PS50056"/>
    </source>
</evidence>